<dbReference type="Pfam" id="PF02801">
    <property type="entry name" value="Ketoacyl-synt_C"/>
    <property type="match status" value="1"/>
</dbReference>
<evidence type="ECO:0000256" key="3">
    <source>
        <dbReference type="ARBA" id="ARBA00022679"/>
    </source>
</evidence>
<dbReference type="InterPro" id="IPR020806">
    <property type="entry name" value="PKS_PP-bd"/>
</dbReference>
<dbReference type="InterPro" id="IPR011032">
    <property type="entry name" value="GroES-like_sf"/>
</dbReference>
<dbReference type="GO" id="GO:0006633">
    <property type="term" value="P:fatty acid biosynthetic process"/>
    <property type="evidence" value="ECO:0007669"/>
    <property type="project" value="TreeGrafter"/>
</dbReference>
<dbReference type="Pfam" id="PF14765">
    <property type="entry name" value="PS-DH"/>
    <property type="match status" value="1"/>
</dbReference>
<dbReference type="Gene3D" id="1.10.1200.10">
    <property type="entry name" value="ACP-like"/>
    <property type="match status" value="1"/>
</dbReference>
<dbReference type="PROSITE" id="PS52004">
    <property type="entry name" value="KS3_2"/>
    <property type="match status" value="1"/>
</dbReference>
<dbReference type="CDD" id="cd08955">
    <property type="entry name" value="KR_2_FAS_SDR_x"/>
    <property type="match status" value="1"/>
</dbReference>
<keyword evidence="6" id="KW-0012">Acyltransferase</keyword>
<dbReference type="SMART" id="SM01294">
    <property type="entry name" value="PKS_PP_betabranch"/>
    <property type="match status" value="1"/>
</dbReference>
<dbReference type="CDD" id="cd05195">
    <property type="entry name" value="enoyl_red"/>
    <property type="match status" value="1"/>
</dbReference>
<dbReference type="Pfam" id="PF21089">
    <property type="entry name" value="PKS_DH_N"/>
    <property type="match status" value="1"/>
</dbReference>
<dbReference type="PANTHER" id="PTHR43775">
    <property type="entry name" value="FATTY ACID SYNTHASE"/>
    <property type="match status" value="1"/>
</dbReference>
<organism evidence="12 13">
    <name type="scientific">Geodermatophilus africanus</name>
    <dbReference type="NCBI Taxonomy" id="1137993"/>
    <lineage>
        <taxon>Bacteria</taxon>
        <taxon>Bacillati</taxon>
        <taxon>Actinomycetota</taxon>
        <taxon>Actinomycetes</taxon>
        <taxon>Geodermatophilales</taxon>
        <taxon>Geodermatophilaceae</taxon>
        <taxon>Geodermatophilus</taxon>
    </lineage>
</organism>
<evidence type="ECO:0000313" key="12">
    <source>
        <dbReference type="EMBL" id="SDY17588.1"/>
    </source>
</evidence>
<dbReference type="InterPro" id="IPR020841">
    <property type="entry name" value="PKS_Beta-ketoAc_synthase_dom"/>
</dbReference>
<dbReference type="InterPro" id="IPR036736">
    <property type="entry name" value="ACP-like_sf"/>
</dbReference>
<evidence type="ECO:0000256" key="4">
    <source>
        <dbReference type="ARBA" id="ARBA00022857"/>
    </source>
</evidence>
<dbReference type="PANTHER" id="PTHR43775:SF37">
    <property type="entry name" value="SI:DKEY-61P9.11"/>
    <property type="match status" value="1"/>
</dbReference>
<dbReference type="Gene3D" id="3.40.50.11460">
    <property type="match status" value="1"/>
</dbReference>
<feature type="domain" description="PKS/mFAS DH" evidence="11">
    <location>
        <begin position="922"/>
        <end position="1204"/>
    </location>
</feature>
<dbReference type="InterPro" id="IPR013217">
    <property type="entry name" value="Methyltransf_12"/>
</dbReference>
<evidence type="ECO:0000259" key="11">
    <source>
        <dbReference type="PROSITE" id="PS52019"/>
    </source>
</evidence>
<dbReference type="Gene3D" id="3.30.70.3290">
    <property type="match status" value="1"/>
</dbReference>
<feature type="domain" description="Ketosynthase family 3 (KS3)" evidence="10">
    <location>
        <begin position="22"/>
        <end position="450"/>
    </location>
</feature>
<feature type="active site" description="Proton acceptor; for dehydratase activity" evidence="7">
    <location>
        <position position="951"/>
    </location>
</feature>
<evidence type="ECO:0000256" key="2">
    <source>
        <dbReference type="ARBA" id="ARBA00022553"/>
    </source>
</evidence>
<dbReference type="InterPro" id="IPR049900">
    <property type="entry name" value="PKS_mFAS_DH"/>
</dbReference>
<dbReference type="InterPro" id="IPR014031">
    <property type="entry name" value="Ketoacyl_synth_C"/>
</dbReference>
<dbReference type="InterPro" id="IPR050091">
    <property type="entry name" value="PKS_NRPS_Biosynth_Enz"/>
</dbReference>
<dbReference type="PROSITE" id="PS52019">
    <property type="entry name" value="PKS_MFAS_DH"/>
    <property type="match status" value="1"/>
</dbReference>
<dbReference type="Pfam" id="PF00109">
    <property type="entry name" value="ketoacyl-synt"/>
    <property type="match status" value="1"/>
</dbReference>
<dbReference type="SMART" id="SM00826">
    <property type="entry name" value="PKS_DH"/>
    <property type="match status" value="1"/>
</dbReference>
<dbReference type="FunFam" id="3.40.366.10:FF:000002">
    <property type="entry name" value="Probable polyketide synthase 2"/>
    <property type="match status" value="1"/>
</dbReference>
<evidence type="ECO:0000259" key="10">
    <source>
        <dbReference type="PROSITE" id="PS52004"/>
    </source>
</evidence>
<dbReference type="SUPFAM" id="SSF53901">
    <property type="entry name" value="Thiolase-like"/>
    <property type="match status" value="1"/>
</dbReference>
<dbReference type="SUPFAM" id="SSF52151">
    <property type="entry name" value="FabD/lysophospholipase-like"/>
    <property type="match status" value="1"/>
</dbReference>
<dbReference type="InterPro" id="IPR032821">
    <property type="entry name" value="PKS_assoc"/>
</dbReference>
<feature type="active site" description="Proton donor; for dehydratase activity" evidence="7">
    <location>
        <position position="1117"/>
    </location>
</feature>
<dbReference type="SUPFAM" id="SSF47336">
    <property type="entry name" value="ACP-like"/>
    <property type="match status" value="1"/>
</dbReference>
<dbReference type="EMBL" id="FNOT01000005">
    <property type="protein sequence ID" value="SDY17588.1"/>
    <property type="molecule type" value="Genomic_DNA"/>
</dbReference>
<keyword evidence="3 12" id="KW-0808">Transferase</keyword>
<dbReference type="SMART" id="SM00822">
    <property type="entry name" value="PKS_KR"/>
    <property type="match status" value="1"/>
</dbReference>
<dbReference type="STRING" id="1137993.SAMN05660209_02211"/>
<dbReference type="Gene3D" id="3.40.50.720">
    <property type="entry name" value="NAD(P)-binding Rossmann-like Domain"/>
    <property type="match status" value="2"/>
</dbReference>
<keyword evidence="4" id="KW-0521">NADP</keyword>
<dbReference type="SUPFAM" id="SSF51735">
    <property type="entry name" value="NAD(P)-binding Rossmann-fold domains"/>
    <property type="match status" value="3"/>
</dbReference>
<keyword evidence="5" id="KW-0511">Multifunctional enzyme</keyword>
<evidence type="ECO:0000256" key="5">
    <source>
        <dbReference type="ARBA" id="ARBA00023268"/>
    </source>
</evidence>
<accession>A0A1H3HS09</accession>
<dbReference type="InterPro" id="IPR049551">
    <property type="entry name" value="PKS_DH_C"/>
</dbReference>
<dbReference type="SUPFAM" id="SSF53335">
    <property type="entry name" value="S-adenosyl-L-methionine-dependent methyltransferases"/>
    <property type="match status" value="1"/>
</dbReference>
<dbReference type="InterPro" id="IPR014043">
    <property type="entry name" value="Acyl_transferase_dom"/>
</dbReference>
<dbReference type="InterPro" id="IPR014030">
    <property type="entry name" value="Ketoacyl_synth_N"/>
</dbReference>
<evidence type="ECO:0000256" key="1">
    <source>
        <dbReference type="ARBA" id="ARBA00022450"/>
    </source>
</evidence>
<dbReference type="InterPro" id="IPR009081">
    <property type="entry name" value="PP-bd_ACP"/>
</dbReference>
<dbReference type="InterPro" id="IPR016039">
    <property type="entry name" value="Thiolase-like"/>
</dbReference>
<dbReference type="SMART" id="SM00827">
    <property type="entry name" value="PKS_AT"/>
    <property type="match status" value="1"/>
</dbReference>
<dbReference type="GO" id="GO:0004312">
    <property type="term" value="F:fatty acid synthase activity"/>
    <property type="evidence" value="ECO:0007669"/>
    <property type="project" value="TreeGrafter"/>
</dbReference>
<proteinExistence type="predicted"/>
<evidence type="ECO:0000313" key="13">
    <source>
        <dbReference type="Proteomes" id="UP000198921"/>
    </source>
</evidence>
<dbReference type="InterPro" id="IPR049552">
    <property type="entry name" value="PKS_DH_N"/>
</dbReference>
<dbReference type="Gene3D" id="3.40.47.10">
    <property type="match status" value="1"/>
</dbReference>
<dbReference type="Gene3D" id="3.40.50.150">
    <property type="entry name" value="Vaccinia Virus protein VP39"/>
    <property type="match status" value="1"/>
</dbReference>
<evidence type="ECO:0000259" key="9">
    <source>
        <dbReference type="PROSITE" id="PS50075"/>
    </source>
</evidence>
<dbReference type="GO" id="GO:0031177">
    <property type="term" value="F:phosphopantetheine binding"/>
    <property type="evidence" value="ECO:0007669"/>
    <property type="project" value="InterPro"/>
</dbReference>
<dbReference type="InterPro" id="IPR016035">
    <property type="entry name" value="Acyl_Trfase/lysoPLipase"/>
</dbReference>
<feature type="region of interest" description="C-terminal hotdog fold" evidence="7">
    <location>
        <begin position="1056"/>
        <end position="1204"/>
    </location>
</feature>
<keyword evidence="1" id="KW-0596">Phosphopantetheine</keyword>
<dbReference type="CDD" id="cd02440">
    <property type="entry name" value="AdoMet_MTases"/>
    <property type="match status" value="1"/>
</dbReference>
<dbReference type="InterPro" id="IPR020843">
    <property type="entry name" value="ER"/>
</dbReference>
<dbReference type="GO" id="GO:0071770">
    <property type="term" value="P:DIM/DIP cell wall layer assembly"/>
    <property type="evidence" value="ECO:0007669"/>
    <property type="project" value="TreeGrafter"/>
</dbReference>
<dbReference type="Pfam" id="PF08659">
    <property type="entry name" value="KR"/>
    <property type="match status" value="1"/>
</dbReference>
<dbReference type="SMART" id="SM00829">
    <property type="entry name" value="PKS_ER"/>
    <property type="match status" value="1"/>
</dbReference>
<gene>
    <name evidence="12" type="ORF">SAMN05660209_02211</name>
</gene>
<dbReference type="Pfam" id="PF00550">
    <property type="entry name" value="PP-binding"/>
    <property type="match status" value="1"/>
</dbReference>
<dbReference type="Proteomes" id="UP000198921">
    <property type="component" value="Unassembled WGS sequence"/>
</dbReference>
<dbReference type="GO" id="GO:0005886">
    <property type="term" value="C:plasma membrane"/>
    <property type="evidence" value="ECO:0007669"/>
    <property type="project" value="TreeGrafter"/>
</dbReference>
<evidence type="ECO:0000256" key="6">
    <source>
        <dbReference type="ARBA" id="ARBA00023315"/>
    </source>
</evidence>
<dbReference type="Pfam" id="PF13602">
    <property type="entry name" value="ADH_zinc_N_2"/>
    <property type="match status" value="1"/>
</dbReference>
<dbReference type="Pfam" id="PF16197">
    <property type="entry name" value="KAsynt_C_assoc"/>
    <property type="match status" value="1"/>
</dbReference>
<dbReference type="Gene3D" id="3.90.180.10">
    <property type="entry name" value="Medium-chain alcohol dehydrogenases, catalytic domain"/>
    <property type="match status" value="1"/>
</dbReference>
<evidence type="ECO:0000256" key="7">
    <source>
        <dbReference type="PROSITE-ProRule" id="PRU01363"/>
    </source>
</evidence>
<dbReference type="InterPro" id="IPR029063">
    <property type="entry name" value="SAM-dependent_MTases_sf"/>
</dbReference>
<feature type="domain" description="Carrier" evidence="9">
    <location>
        <begin position="2470"/>
        <end position="2544"/>
    </location>
</feature>
<dbReference type="FunFam" id="3.40.47.10:FF:000019">
    <property type="entry name" value="Polyketide synthase type I"/>
    <property type="match status" value="1"/>
</dbReference>
<dbReference type="InterPro" id="IPR001227">
    <property type="entry name" value="Ac_transferase_dom_sf"/>
</dbReference>
<keyword evidence="13" id="KW-1185">Reference proteome</keyword>
<dbReference type="Pfam" id="PF08242">
    <property type="entry name" value="Methyltransf_12"/>
    <property type="match status" value="1"/>
</dbReference>
<dbReference type="PROSITE" id="PS50075">
    <property type="entry name" value="CARRIER"/>
    <property type="match status" value="1"/>
</dbReference>
<dbReference type="Pfam" id="PF00698">
    <property type="entry name" value="Acyl_transf_1"/>
    <property type="match status" value="1"/>
</dbReference>
<dbReference type="SMART" id="SM00825">
    <property type="entry name" value="PKS_KS"/>
    <property type="match status" value="1"/>
</dbReference>
<dbReference type="Gene3D" id="3.10.129.110">
    <property type="entry name" value="Polyketide synthase dehydratase"/>
    <property type="match status" value="1"/>
</dbReference>
<dbReference type="InterPro" id="IPR020807">
    <property type="entry name" value="PKS_DH"/>
</dbReference>
<dbReference type="GO" id="GO:0016491">
    <property type="term" value="F:oxidoreductase activity"/>
    <property type="evidence" value="ECO:0007669"/>
    <property type="project" value="InterPro"/>
</dbReference>
<dbReference type="RefSeq" id="WP_091155369.1">
    <property type="nucleotide sequence ID" value="NZ_FNOT01000005.1"/>
</dbReference>
<keyword evidence="2" id="KW-0597">Phosphoprotein</keyword>
<feature type="region of interest" description="N-terminal hotdog fold" evidence="7">
    <location>
        <begin position="922"/>
        <end position="1041"/>
    </location>
</feature>
<dbReference type="SUPFAM" id="SSF55048">
    <property type="entry name" value="Probable ACP-binding domain of malonyl-CoA ACP transacylase"/>
    <property type="match status" value="1"/>
</dbReference>
<dbReference type="Gene3D" id="3.40.366.10">
    <property type="entry name" value="Malonyl-Coenzyme A Acyl Carrier Protein, domain 2"/>
    <property type="match status" value="1"/>
</dbReference>
<feature type="region of interest" description="Disordered" evidence="8">
    <location>
        <begin position="1"/>
        <end position="21"/>
    </location>
</feature>
<dbReference type="InterPro" id="IPR013968">
    <property type="entry name" value="PKS_KR"/>
</dbReference>
<dbReference type="InterPro" id="IPR042104">
    <property type="entry name" value="PKS_dehydratase_sf"/>
</dbReference>
<dbReference type="OrthoDB" id="9778690at2"/>
<dbReference type="InterPro" id="IPR013154">
    <property type="entry name" value="ADH-like_N"/>
</dbReference>
<sequence length="2594" mass="281051">MSQPEHDTAPLPGHGVRPGHRTEPIAIVGMGCRLPGGANDPAQFWRLLTNGVDAITEVPEDRWHVRAFYDPDPATPGKTYAARGGFIRGVDQFDASFFGMSPREATRADPQQRLLMEVAYEAIEDAGMAPERLAGTNTGVFIGIATLDYGGIQTSTIERRSINAYTNLGLALCIAANRLSYLFDLHGPSLAIDTACSSSLVATHMACQSIWTGECDVALTGGVNLILRPEGTIGFSKASMLAPDGRCKSFDASANGYVRSEGAGVLVLKPVSRALADGDPIHAVVHGTAVNQDGRTAGISLPNRAAQEAMLRDAYRQAGISPEQVQYVEAHGTGTPVGDPIELKAIGAVLGRDRPAQDTCIVGSVKTNVGHLEAASGVAGLIKTALSLEHGQIPPNLHFTAPNPDIPFDALHLRVPRTVEQWPDTGAGPRLAGVNSFGFGGTNAHVILGAAPPRLDDRPDDGTRRDRALLVPLSARGPEALEARARSLVSFLTDPTSSSEVSLHDIGYTTSLRRGHHDHRLAVVARSPEELVERLEAFVAGQTRPQMSSGRGVARRAQKPAFVFSGMGPQWWAMGRQLLSDEPIFRQVIEQCDDLLRQHAEWSLWDELTAEETRSRMREPAVAQPATFALQVALAALWRSWGIEPAAIVGHSVGEVAAAHVAGVLDLGDAVRLVFHRSRLQQQTAGQGKMLAVGLPVEEAEHLLAGREDRVSIAAVNSPADVTLSGDAALLEDIAASLQPRSTFCSFLQVDVPYHSPRMDPLRSELHRSLHDLRPRPATIPLFSTVTGGSVEGPELGAAYWWSNMREPVRFAAAMEALLEGDHDLFLEISAHPVLVPSIAKCIAGAKREATALPSLRREEPERAQLLGTLGRLYTSGYPIDWQRQYPEGGRLVRLPSYPWQRERCWHESDRGRRERLGTKRHPLLGNQLEAAYPVWHTDLDTETLPYLADHRIQDTVVYPAAGYVEMALAAARESSGQQPYVAEDIALQRAMFLSDGHPLAVQLVRSPGQASFDIYSRADGADQEWVRHATGKLGRADDGEAPGNTPLELIRGRCGREIAKDHVYRLFHAAGMQYGPRFQGIERLWIGEDEALGQIELQGAPEDDFDDYEVHPTILDAAFQVLLGALASKGTGQADAEGAYLPVQIDQVRLFDRPGRRVHVHARLVEHGPSRIKGDIRLLDEAGTVRAEVRGFVCRRVGRGTERWDDYLYEYQWKLKARSGSGEVRRPPDHLPSPSEIVDRLRPVAARLAEQLDRRRYYEELEPQDSVLARAYILRALQRLGWRPDADVRSTADALADRLGVVPQHRRLFERLLGILAEDGLLEHTDRHWRVVGIPDAADPELIWRELWTRFPAYQAELTLIRQCGDKLAEVLHGDIDPLQLIFPQGSLTTSEHLYQDAPTYRIYNLLSQEAVAEALGRLPEGRTVRILEIGGGTGGMTSYVLRKLPADRTTYVFTDMTHFLLAHAEQKFHAHPFVQYQVLDIEADPIAQGFEPHSFDLVVASDVLHATRDLRRTLTNVKALLASEGLLLLLEGTRTPRSATLMFGLLEGWWRFEDVGLRGSDPWIPQTAWQQVLQDVGFTDVAWVTDTEPVDRAVHSVLLARGPAVQQAPQDGEAAAPPAQEPGRWLILADSNGVGRQVADRLRSCGATPILASAGETYRRLSADRFEVRPARIDDMRQLVEDACGGGQPCRGVIHLWSLDTPPPEQTTTAALEAAQRLSSTSALHLAQVLAGADGDESPRLWLVTQGAEVAGPSARAVSVAQAPLWGLGRVIVNEHPQLHCTLVDLGPNASSVEIGSFVEELRAQDGEDEVALRGEARYVHRLRNVSLAPVARRHQDVVPHGAQPSFQVEIPRPGVLDNLTFVEAPRTAPGPGEVEIEVQAVGLNFKDVMIALGLLPDDALEGGYTGKALGMECSGTISAVGPGVDGLEAGDAVMTSAPGALRTHVTIDARFVVPRPAHIGFEEAATIPITFLTAYYSLHHLGRMQAGDRVLVHAAAGGVGLAAIQLAQRAGAEIFATAGTPGKRDLLRAMGVEHVMDSRSLAFADEVMQSTGGRGVDIVLNSLAGEAIPKSLSILGAYGRFIEIGKRDIYEDSKLGLRPFRNNLSLFAVDLDKLCAQRPDLVRSFLHDIMQGFADGSLHPLPHRVFSVPDTVSAFRYMAQAKHTGKVVVSMLEDVAVTPRPKAALALRDDGTYLVTGGLGGFGLAVARWLADHGARHLVLMGRSGLSSAAAEAAVTALRQSGVEVVVAAADVTAESQVAALLAEIRRSMPPLRGLVHAAMVLDDALLQQLDGARMRAVMAPKVLGAWNLHTQTRTDPLDFFVSFSSLTSMIGNPGQGNYVAANAFLDALAHHRRLQGLPALTVNWGAVSGVGYVAQNPEIGEKLDHVGVKSLPAHQLLRILGELLRHDAVQLGVGHIDWPRLAKVHLIRATPRFAHLTEATPGDDGDGVAASLVDALLAVDPSERRPFLSVQIRDQLARVLGMSPEKLDVEQPLLNLGLDSLMAVEIGNQIEAMVGVEVPTMKFMEGLSIAGLSAYVIEQLGGEVAPPATAPSGQPTAEQVLEQVAQLSDEEVSAMLQEMVAGEISEEANP</sequence>
<dbReference type="Pfam" id="PF08240">
    <property type="entry name" value="ADH_N"/>
    <property type="match status" value="1"/>
</dbReference>
<dbReference type="InterPro" id="IPR057326">
    <property type="entry name" value="KR_dom"/>
</dbReference>
<dbReference type="SUPFAM" id="SSF50129">
    <property type="entry name" value="GroES-like"/>
    <property type="match status" value="1"/>
</dbReference>
<dbReference type="GO" id="GO:0005737">
    <property type="term" value="C:cytoplasm"/>
    <property type="evidence" value="ECO:0007669"/>
    <property type="project" value="TreeGrafter"/>
</dbReference>
<name>A0A1H3HS09_9ACTN</name>
<dbReference type="InterPro" id="IPR036291">
    <property type="entry name" value="NAD(P)-bd_dom_sf"/>
</dbReference>
<dbReference type="FunFam" id="3.40.50.720:FF:000209">
    <property type="entry name" value="Polyketide synthase Pks12"/>
    <property type="match status" value="1"/>
</dbReference>
<dbReference type="InterPro" id="IPR016036">
    <property type="entry name" value="Malonyl_transacylase_ACP-bd"/>
</dbReference>
<evidence type="ECO:0000256" key="8">
    <source>
        <dbReference type="SAM" id="MobiDB-lite"/>
    </source>
</evidence>
<dbReference type="SMART" id="SM00823">
    <property type="entry name" value="PKS_PP"/>
    <property type="match status" value="1"/>
</dbReference>
<reference evidence="13" key="1">
    <citation type="submission" date="2016-10" db="EMBL/GenBank/DDBJ databases">
        <authorList>
            <person name="Varghese N."/>
            <person name="Submissions S."/>
        </authorList>
    </citation>
    <scope>NUCLEOTIDE SEQUENCE [LARGE SCALE GENOMIC DNA]</scope>
    <source>
        <strain evidence="13">DSM 45422</strain>
    </source>
</reference>
<protein>
    <submittedName>
        <fullName evidence="12">Acyl transferase domain-containing protein</fullName>
    </submittedName>
</protein>
<dbReference type="CDD" id="cd00833">
    <property type="entry name" value="PKS"/>
    <property type="match status" value="1"/>
</dbReference>